<proteinExistence type="inferred from homology"/>
<comment type="caution">
    <text evidence="6">The sequence shown here is derived from an EMBL/GenBank/DDBJ whole genome shotgun (WGS) entry which is preliminary data.</text>
</comment>
<dbReference type="Pfam" id="PF08281">
    <property type="entry name" value="Sigma70_r4_2"/>
    <property type="match status" value="1"/>
</dbReference>
<dbReference type="InterPro" id="IPR039425">
    <property type="entry name" value="RNA_pol_sigma-70-like"/>
</dbReference>
<evidence type="ECO:0000313" key="7">
    <source>
        <dbReference type="Proteomes" id="UP000014174"/>
    </source>
</evidence>
<evidence type="ECO:0000313" key="6">
    <source>
        <dbReference type="EMBL" id="EOR96289.1"/>
    </source>
</evidence>
<dbReference type="NCBIfam" id="TIGR02937">
    <property type="entry name" value="sigma70-ECF"/>
    <property type="match status" value="1"/>
</dbReference>
<dbReference type="EMBL" id="AQPN01000020">
    <property type="protein sequence ID" value="EOR96289.1"/>
    <property type="molecule type" value="Genomic_DNA"/>
</dbReference>
<evidence type="ECO:0000256" key="2">
    <source>
        <dbReference type="ARBA" id="ARBA00023015"/>
    </source>
</evidence>
<dbReference type="SUPFAM" id="SSF88659">
    <property type="entry name" value="Sigma3 and sigma4 domains of RNA polymerase sigma factors"/>
    <property type="match status" value="1"/>
</dbReference>
<reference evidence="6 7" key="1">
    <citation type="journal article" date="2013" name="Genome Announc.">
        <title>Draft Genome Sequence of Arcticibacter svalbardensis Strain MN12-7T, a Member of the Family Sphingobacteriaceae Isolated from an Arctic Soil Sample.</title>
        <authorList>
            <person name="Shivaji S."/>
            <person name="Ara S."/>
            <person name="Prasad S."/>
            <person name="Manasa B.P."/>
            <person name="Begum Z."/>
            <person name="Singh A."/>
            <person name="Kumar Pinnaka A."/>
        </authorList>
    </citation>
    <scope>NUCLEOTIDE SEQUENCE [LARGE SCALE GENOMIC DNA]</scope>
    <source>
        <strain evidence="6 7">MN12-7</strain>
    </source>
</reference>
<dbReference type="GO" id="GO:0006352">
    <property type="term" value="P:DNA-templated transcription initiation"/>
    <property type="evidence" value="ECO:0007669"/>
    <property type="project" value="InterPro"/>
</dbReference>
<dbReference type="GO" id="GO:0003677">
    <property type="term" value="F:DNA binding"/>
    <property type="evidence" value="ECO:0007669"/>
    <property type="project" value="InterPro"/>
</dbReference>
<dbReference type="eggNOG" id="COG1595">
    <property type="taxonomic scope" value="Bacteria"/>
</dbReference>
<dbReference type="InterPro" id="IPR013324">
    <property type="entry name" value="RNA_pol_sigma_r3/r4-like"/>
</dbReference>
<evidence type="ECO:0000256" key="3">
    <source>
        <dbReference type="ARBA" id="ARBA00023082"/>
    </source>
</evidence>
<keyword evidence="7" id="KW-1185">Reference proteome</keyword>
<dbReference type="AlphaFoldDB" id="R9H539"/>
<dbReference type="PANTHER" id="PTHR43133">
    <property type="entry name" value="RNA POLYMERASE ECF-TYPE SIGMA FACTO"/>
    <property type="match status" value="1"/>
</dbReference>
<dbReference type="Gene3D" id="1.10.10.10">
    <property type="entry name" value="Winged helix-like DNA-binding domain superfamily/Winged helix DNA-binding domain"/>
    <property type="match status" value="1"/>
</dbReference>
<evidence type="ECO:0000256" key="1">
    <source>
        <dbReference type="ARBA" id="ARBA00010641"/>
    </source>
</evidence>
<dbReference type="Proteomes" id="UP000014174">
    <property type="component" value="Unassembled WGS sequence"/>
</dbReference>
<keyword evidence="2" id="KW-0805">Transcription regulation</keyword>
<protein>
    <submittedName>
        <fullName evidence="6">RNA polymerase ECF-type sigma factor</fullName>
    </submittedName>
</protein>
<dbReference type="STRING" id="1150600.ADIARSV_0524"/>
<comment type="similarity">
    <text evidence="1">Belongs to the sigma-70 factor family. ECF subfamily.</text>
</comment>
<feature type="domain" description="RNA polymerase sigma factor 70 region 4 type 2" evidence="5">
    <location>
        <begin position="113"/>
        <end position="159"/>
    </location>
</feature>
<evidence type="ECO:0000256" key="4">
    <source>
        <dbReference type="ARBA" id="ARBA00023163"/>
    </source>
</evidence>
<dbReference type="RefSeq" id="WP_016193773.1">
    <property type="nucleotide sequence ID" value="NZ_AQPN01000020.1"/>
</dbReference>
<dbReference type="InterPro" id="IPR013325">
    <property type="entry name" value="RNA_pol_sigma_r2"/>
</dbReference>
<dbReference type="SUPFAM" id="SSF88946">
    <property type="entry name" value="Sigma2 domain of RNA polymerase sigma factors"/>
    <property type="match status" value="1"/>
</dbReference>
<keyword evidence="4" id="KW-0804">Transcription</keyword>
<organism evidence="6 7">
    <name type="scientific">Arcticibacter svalbardensis MN12-7</name>
    <dbReference type="NCBI Taxonomy" id="1150600"/>
    <lineage>
        <taxon>Bacteria</taxon>
        <taxon>Pseudomonadati</taxon>
        <taxon>Bacteroidota</taxon>
        <taxon>Sphingobacteriia</taxon>
        <taxon>Sphingobacteriales</taxon>
        <taxon>Sphingobacteriaceae</taxon>
        <taxon>Arcticibacter</taxon>
    </lineage>
</organism>
<dbReference type="OrthoDB" id="655853at2"/>
<evidence type="ECO:0000259" key="5">
    <source>
        <dbReference type="Pfam" id="PF08281"/>
    </source>
</evidence>
<dbReference type="InterPro" id="IPR036388">
    <property type="entry name" value="WH-like_DNA-bd_sf"/>
</dbReference>
<dbReference type="InterPro" id="IPR013249">
    <property type="entry name" value="RNA_pol_sigma70_r4_t2"/>
</dbReference>
<accession>R9H539</accession>
<dbReference type="InterPro" id="IPR014284">
    <property type="entry name" value="RNA_pol_sigma-70_dom"/>
</dbReference>
<name>R9H539_9SPHI</name>
<keyword evidence="3" id="KW-0731">Sigma factor</keyword>
<dbReference type="GO" id="GO:0016987">
    <property type="term" value="F:sigma factor activity"/>
    <property type="evidence" value="ECO:0007669"/>
    <property type="project" value="UniProtKB-KW"/>
</dbReference>
<gene>
    <name evidence="6" type="ORF">ADIARSV_0524</name>
</gene>
<dbReference type="PANTHER" id="PTHR43133:SF46">
    <property type="entry name" value="RNA POLYMERASE SIGMA-70 FACTOR ECF SUBFAMILY"/>
    <property type="match status" value="1"/>
</dbReference>
<sequence>MDTAENENRAQRFRRIYEVTFDKLYRIFLQSLKSEELTRDILQEAYLKLWYRMDELDGRQDHFPFLYFHARNHARKEINRKMKQDLAGQTLMMKEDDTDLSAEFDKKEFQSVLKEIIDKLPAKRKLVYQMFKEEGLSYKTIAKILNISIKTVDNHLNDANKTIKKQLKSNYGSTRWLFILLSHFTII</sequence>
<dbReference type="Gene3D" id="1.10.1740.10">
    <property type="match status" value="1"/>
</dbReference>